<protein>
    <submittedName>
        <fullName evidence="2">AMP-binding protein</fullName>
    </submittedName>
</protein>
<evidence type="ECO:0000313" key="3">
    <source>
        <dbReference type="Proteomes" id="UP000517765"/>
    </source>
</evidence>
<accession>A0A7W3ZU57</accession>
<dbReference type="RefSeq" id="WP_181356437.1">
    <property type="nucleotide sequence ID" value="NZ_JABJXA010000129.1"/>
</dbReference>
<feature type="non-terminal residue" evidence="2">
    <location>
        <position position="40"/>
    </location>
</feature>
<dbReference type="InterPro" id="IPR000873">
    <property type="entry name" value="AMP-dep_synth/lig_dom"/>
</dbReference>
<dbReference type="GO" id="GO:0005829">
    <property type="term" value="C:cytosol"/>
    <property type="evidence" value="ECO:0007669"/>
    <property type="project" value="TreeGrafter"/>
</dbReference>
<dbReference type="PANTHER" id="PTHR45527:SF1">
    <property type="entry name" value="FATTY ACID SYNTHASE"/>
    <property type="match status" value="1"/>
</dbReference>
<evidence type="ECO:0000313" key="2">
    <source>
        <dbReference type="EMBL" id="MBB1260934.1"/>
    </source>
</evidence>
<dbReference type="Proteomes" id="UP000517765">
    <property type="component" value="Unassembled WGS sequence"/>
</dbReference>
<dbReference type="Gene3D" id="3.40.50.980">
    <property type="match status" value="1"/>
</dbReference>
<dbReference type="GO" id="GO:0031177">
    <property type="term" value="F:phosphopantetheine binding"/>
    <property type="evidence" value="ECO:0007669"/>
    <property type="project" value="TreeGrafter"/>
</dbReference>
<comment type="caution">
    <text evidence="2">The sequence shown here is derived from an EMBL/GenBank/DDBJ whole genome shotgun (WGS) entry which is preliminary data.</text>
</comment>
<reference evidence="3" key="1">
    <citation type="submission" date="2020-05" db="EMBL/GenBank/DDBJ databases">
        <title>Classification of alakaliphilic streptomycetes isolated from an alkaline soil next to Lonar Crater, India and a proposal for the recognition of Streptomyces alkaliterrae sp. nov.</title>
        <authorList>
            <person name="Golinska P."/>
        </authorList>
    </citation>
    <scope>NUCLEOTIDE SEQUENCE [LARGE SCALE GENOMIC DNA]</scope>
    <source>
        <strain evidence="3">OF8</strain>
    </source>
</reference>
<dbReference type="SUPFAM" id="SSF56801">
    <property type="entry name" value="Acetyl-CoA synthetase-like"/>
    <property type="match status" value="1"/>
</dbReference>
<evidence type="ECO:0000259" key="1">
    <source>
        <dbReference type="Pfam" id="PF00501"/>
    </source>
</evidence>
<organism evidence="2 3">
    <name type="scientific">Streptomyces alkaliterrae</name>
    <dbReference type="NCBI Taxonomy" id="2213162"/>
    <lineage>
        <taxon>Bacteria</taxon>
        <taxon>Bacillati</taxon>
        <taxon>Actinomycetota</taxon>
        <taxon>Actinomycetes</taxon>
        <taxon>Kitasatosporales</taxon>
        <taxon>Streptomycetaceae</taxon>
        <taxon>Streptomyces</taxon>
    </lineage>
</organism>
<name>A0A7W3ZU57_9ACTN</name>
<proteinExistence type="predicted"/>
<dbReference type="AlphaFoldDB" id="A0A7W3ZU57"/>
<dbReference type="PANTHER" id="PTHR45527">
    <property type="entry name" value="NONRIBOSOMAL PEPTIDE SYNTHETASE"/>
    <property type="match status" value="1"/>
</dbReference>
<dbReference type="EMBL" id="JABJXA010000129">
    <property type="protein sequence ID" value="MBB1260934.1"/>
    <property type="molecule type" value="Genomic_DNA"/>
</dbReference>
<dbReference type="GO" id="GO:0043041">
    <property type="term" value="P:amino acid activation for nonribosomal peptide biosynthetic process"/>
    <property type="evidence" value="ECO:0007669"/>
    <property type="project" value="TreeGrafter"/>
</dbReference>
<gene>
    <name evidence="2" type="ORF">H3147_19210</name>
</gene>
<sequence length="40" mass="4222">MTALLAVLKAGGAYLPMDPASPRERQEFMCADAGARVLVT</sequence>
<dbReference type="GO" id="GO:0044550">
    <property type="term" value="P:secondary metabolite biosynthetic process"/>
    <property type="evidence" value="ECO:0007669"/>
    <property type="project" value="TreeGrafter"/>
</dbReference>
<dbReference type="Pfam" id="PF00501">
    <property type="entry name" value="AMP-binding"/>
    <property type="match status" value="1"/>
</dbReference>
<feature type="domain" description="AMP-dependent synthetase/ligase" evidence="1">
    <location>
        <begin position="2"/>
        <end position="40"/>
    </location>
</feature>